<accession>A0A0L6Z532</accession>
<dbReference type="GO" id="GO:0006355">
    <property type="term" value="P:regulation of DNA-templated transcription"/>
    <property type="evidence" value="ECO:0007669"/>
    <property type="project" value="TreeGrafter"/>
</dbReference>
<evidence type="ECO:0000256" key="3">
    <source>
        <dbReference type="ARBA" id="ARBA00023125"/>
    </source>
</evidence>
<evidence type="ECO:0000256" key="1">
    <source>
        <dbReference type="ARBA" id="ARBA00009437"/>
    </source>
</evidence>
<evidence type="ECO:0000259" key="5">
    <source>
        <dbReference type="Pfam" id="PF03466"/>
    </source>
</evidence>
<evidence type="ECO:0000256" key="2">
    <source>
        <dbReference type="ARBA" id="ARBA00023015"/>
    </source>
</evidence>
<keyword evidence="3" id="KW-0238">DNA-binding</keyword>
<dbReference type="AlphaFoldDB" id="A0A0L6Z532"/>
<dbReference type="RefSeq" id="WP_242846802.1">
    <property type="nucleotide sequence ID" value="NZ_LHUR01000047.1"/>
</dbReference>
<keyword evidence="4" id="KW-0804">Transcription</keyword>
<reference evidence="7" key="1">
    <citation type="submission" date="2015-08" db="EMBL/GenBank/DDBJ databases">
        <title>Genome sequence of the strict anaerobe Clostridium homopropionicum LuHBu1 (DSM 5847T).</title>
        <authorList>
            <person name="Poehlein A."/>
            <person name="Beck M."/>
            <person name="Schiel-Bengelsdorf B."/>
            <person name="Bengelsdorf F.R."/>
            <person name="Daniel R."/>
            <person name="Duerre P."/>
        </authorList>
    </citation>
    <scope>NUCLEOTIDE SEQUENCE [LARGE SCALE GENOMIC DNA]</scope>
    <source>
        <strain evidence="7">DSM 5847</strain>
    </source>
</reference>
<evidence type="ECO:0000313" key="7">
    <source>
        <dbReference type="Proteomes" id="UP000037043"/>
    </source>
</evidence>
<keyword evidence="7" id="KW-1185">Reference proteome</keyword>
<sequence>MESNDLKIFQMVAYEKSISSYFSFIEELAIISSIDIKKTDELLQKPIIISNNVDCTFRATLEKWIILNDGTTNRIIEFDSSEAIIKYVEDGMGISLLPKSLVKNNDRVCVHQLPNELNKVTIYFIKRNDSNINHPVNNFINMLSEG</sequence>
<feature type="domain" description="LysR substrate-binding" evidence="5">
    <location>
        <begin position="40"/>
        <end position="145"/>
    </location>
</feature>
<dbReference type="EMBL" id="LHUR01000047">
    <property type="protein sequence ID" value="KOA18072.1"/>
    <property type="molecule type" value="Genomic_DNA"/>
</dbReference>
<evidence type="ECO:0000256" key="4">
    <source>
        <dbReference type="ARBA" id="ARBA00023163"/>
    </source>
</evidence>
<dbReference type="PANTHER" id="PTHR30126:SF40">
    <property type="entry name" value="HTH-TYPE TRANSCRIPTIONAL REGULATOR GLTR"/>
    <property type="match status" value="1"/>
</dbReference>
<dbReference type="STRING" id="36844.SAMN04488501_1144"/>
<organism evidence="6 7">
    <name type="scientific">Clostridium homopropionicum DSM 5847</name>
    <dbReference type="NCBI Taxonomy" id="1121318"/>
    <lineage>
        <taxon>Bacteria</taxon>
        <taxon>Bacillati</taxon>
        <taxon>Bacillota</taxon>
        <taxon>Clostridia</taxon>
        <taxon>Eubacteriales</taxon>
        <taxon>Clostridiaceae</taxon>
        <taxon>Clostridium</taxon>
    </lineage>
</organism>
<dbReference type="SUPFAM" id="SSF53850">
    <property type="entry name" value="Periplasmic binding protein-like II"/>
    <property type="match status" value="1"/>
</dbReference>
<name>A0A0L6Z532_9CLOT</name>
<proteinExistence type="inferred from homology"/>
<dbReference type="PATRIC" id="fig|1121318.3.peg.3522"/>
<dbReference type="InterPro" id="IPR005119">
    <property type="entry name" value="LysR_subst-bd"/>
</dbReference>
<evidence type="ECO:0000313" key="6">
    <source>
        <dbReference type="EMBL" id="KOA18072.1"/>
    </source>
</evidence>
<keyword evidence="2" id="KW-0805">Transcription regulation</keyword>
<dbReference type="Gene3D" id="3.40.190.290">
    <property type="match status" value="1"/>
</dbReference>
<dbReference type="Pfam" id="PF03466">
    <property type="entry name" value="LysR_substrate"/>
    <property type="match status" value="1"/>
</dbReference>
<dbReference type="PANTHER" id="PTHR30126">
    <property type="entry name" value="HTH-TYPE TRANSCRIPTIONAL REGULATOR"/>
    <property type="match status" value="1"/>
</dbReference>
<gene>
    <name evidence="6" type="primary">yofA</name>
    <name evidence="6" type="ORF">CLHOM_35230</name>
</gene>
<comment type="caution">
    <text evidence="6">The sequence shown here is derived from an EMBL/GenBank/DDBJ whole genome shotgun (WGS) entry which is preliminary data.</text>
</comment>
<dbReference type="GO" id="GO:0000976">
    <property type="term" value="F:transcription cis-regulatory region binding"/>
    <property type="evidence" value="ECO:0007669"/>
    <property type="project" value="TreeGrafter"/>
</dbReference>
<comment type="similarity">
    <text evidence="1">Belongs to the LysR transcriptional regulatory family.</text>
</comment>
<dbReference type="Proteomes" id="UP000037043">
    <property type="component" value="Unassembled WGS sequence"/>
</dbReference>
<protein>
    <submittedName>
        <fullName evidence="6">HTH-type transcriptional regulator YofA</fullName>
    </submittedName>
</protein>